<organism evidence="1 2">
    <name type="scientific">Glomus cerebriforme</name>
    <dbReference type="NCBI Taxonomy" id="658196"/>
    <lineage>
        <taxon>Eukaryota</taxon>
        <taxon>Fungi</taxon>
        <taxon>Fungi incertae sedis</taxon>
        <taxon>Mucoromycota</taxon>
        <taxon>Glomeromycotina</taxon>
        <taxon>Glomeromycetes</taxon>
        <taxon>Glomerales</taxon>
        <taxon>Glomeraceae</taxon>
        <taxon>Glomus</taxon>
    </lineage>
</organism>
<keyword evidence="2" id="KW-1185">Reference proteome</keyword>
<accession>A0A397S9Z7</accession>
<dbReference type="EMBL" id="QKYT01001256">
    <property type="protein sequence ID" value="RIA79531.1"/>
    <property type="molecule type" value="Genomic_DNA"/>
</dbReference>
<protein>
    <submittedName>
        <fullName evidence="1">Uncharacterized protein</fullName>
    </submittedName>
</protein>
<name>A0A397S9Z7_9GLOM</name>
<evidence type="ECO:0000313" key="1">
    <source>
        <dbReference type="EMBL" id="RIA79531.1"/>
    </source>
</evidence>
<dbReference type="Proteomes" id="UP000265703">
    <property type="component" value="Unassembled WGS sequence"/>
</dbReference>
<sequence>MNSTDSGNSSMENNIPDKTNPFIMYQFEQGDVNDIDSAHQNIHSSNQYDTMQMLPQQVLPSPIPAISLTIPNQNHLNKFFYKPSNDPINYHIECKKISDDHITQLLNQPFIIMQLNENNYQFSFFYKQPFDNQFYQISCEIVSPSLINKLLNNSFYDYEIEQTASQELLTFTENQKENLKQHLVPYLNRQLLN</sequence>
<reference evidence="1 2" key="1">
    <citation type="submission" date="2018-06" db="EMBL/GenBank/DDBJ databases">
        <title>Comparative genomics reveals the genomic features of Rhizophagus irregularis, R. cerebriforme, R. diaphanum and Gigaspora rosea, and their symbiotic lifestyle signature.</title>
        <authorList>
            <person name="Morin E."/>
            <person name="San Clemente H."/>
            <person name="Chen E.C.H."/>
            <person name="De La Providencia I."/>
            <person name="Hainaut M."/>
            <person name="Kuo A."/>
            <person name="Kohler A."/>
            <person name="Murat C."/>
            <person name="Tang N."/>
            <person name="Roy S."/>
            <person name="Loubradou J."/>
            <person name="Henrissat B."/>
            <person name="Grigoriev I.V."/>
            <person name="Corradi N."/>
            <person name="Roux C."/>
            <person name="Martin F.M."/>
        </authorList>
    </citation>
    <scope>NUCLEOTIDE SEQUENCE [LARGE SCALE GENOMIC DNA]</scope>
    <source>
        <strain evidence="1 2">DAOM 227022</strain>
    </source>
</reference>
<comment type="caution">
    <text evidence="1">The sequence shown here is derived from an EMBL/GenBank/DDBJ whole genome shotgun (WGS) entry which is preliminary data.</text>
</comment>
<gene>
    <name evidence="1" type="ORF">C1645_66710</name>
</gene>
<dbReference type="AlphaFoldDB" id="A0A397S9Z7"/>
<proteinExistence type="predicted"/>
<evidence type="ECO:0000313" key="2">
    <source>
        <dbReference type="Proteomes" id="UP000265703"/>
    </source>
</evidence>